<dbReference type="SUPFAM" id="SSF53146">
    <property type="entry name" value="Nitrogenase accessory factor-like"/>
    <property type="match status" value="1"/>
</dbReference>
<dbReference type="InterPro" id="IPR051840">
    <property type="entry name" value="NifX/NifY_domain"/>
</dbReference>
<accession>A0A285GG54</accession>
<feature type="domain" description="Dinitrogenase iron-molybdenum cofactor biosynthesis" evidence="1">
    <location>
        <begin position="10"/>
        <end position="86"/>
    </location>
</feature>
<name>A0A285GG54_9FIRM</name>
<dbReference type="STRING" id="1413210.U472_07215"/>
<gene>
    <name evidence="2" type="ORF">SAMN06265827_10758</name>
</gene>
<proteinExistence type="predicted"/>
<dbReference type="CDD" id="cd00562">
    <property type="entry name" value="NifX_NifB"/>
    <property type="match status" value="1"/>
</dbReference>
<reference evidence="3" key="1">
    <citation type="submission" date="2017-09" db="EMBL/GenBank/DDBJ databases">
        <authorList>
            <person name="Varghese N."/>
            <person name="Submissions S."/>
        </authorList>
    </citation>
    <scope>NUCLEOTIDE SEQUENCE [LARGE SCALE GENOMIC DNA]</scope>
    <source>
        <strain evidence="3">MSL47</strain>
    </source>
</reference>
<evidence type="ECO:0000313" key="2">
    <source>
        <dbReference type="EMBL" id="SNY22408.1"/>
    </source>
</evidence>
<dbReference type="OrthoDB" id="280278at2"/>
<dbReference type="InterPro" id="IPR003731">
    <property type="entry name" value="Di-Nase_FeMo-co_biosynth"/>
</dbReference>
<keyword evidence="3" id="KW-1185">Reference proteome</keyword>
<evidence type="ECO:0000259" key="1">
    <source>
        <dbReference type="Pfam" id="PF02579"/>
    </source>
</evidence>
<dbReference type="PANTHER" id="PTHR33937:SF2">
    <property type="entry name" value="DINITROGENASE IRON-MOLYBDENUM COFACTOR BIOSYNTHESIS DOMAIN-CONTAINING PROTEIN"/>
    <property type="match status" value="1"/>
</dbReference>
<dbReference type="InterPro" id="IPR036105">
    <property type="entry name" value="DiNase_FeMo-co_biosyn_sf"/>
</dbReference>
<dbReference type="Gene3D" id="3.30.420.130">
    <property type="entry name" value="Dinitrogenase iron-molybdenum cofactor biosynthesis domain"/>
    <property type="match status" value="1"/>
</dbReference>
<organism evidence="2 3">
    <name type="scientific">Orenia metallireducens</name>
    <dbReference type="NCBI Taxonomy" id="1413210"/>
    <lineage>
        <taxon>Bacteria</taxon>
        <taxon>Bacillati</taxon>
        <taxon>Bacillota</taxon>
        <taxon>Clostridia</taxon>
        <taxon>Halanaerobiales</taxon>
        <taxon>Halobacteroidaceae</taxon>
        <taxon>Orenia</taxon>
    </lineage>
</organism>
<sequence length="95" mass="10498">MKIAVSVNNNEEIVSHLGKAKIFYIFSKDKEEISFIESRVTEGNHENHIIEDIKDCNTVISGKIGTGMVESLKKLGIKAITEKSTLNPVKAIAKI</sequence>
<dbReference type="AlphaFoldDB" id="A0A285GG54"/>
<dbReference type="Proteomes" id="UP000219573">
    <property type="component" value="Unassembled WGS sequence"/>
</dbReference>
<dbReference type="PANTHER" id="PTHR33937">
    <property type="entry name" value="IRON-MOLYBDENUM PROTEIN-RELATED-RELATED"/>
    <property type="match status" value="1"/>
</dbReference>
<dbReference type="RefSeq" id="WP_097017247.1">
    <property type="nucleotide sequence ID" value="NZ_OBDZ01000007.1"/>
</dbReference>
<evidence type="ECO:0000313" key="3">
    <source>
        <dbReference type="Proteomes" id="UP000219573"/>
    </source>
</evidence>
<dbReference type="Pfam" id="PF02579">
    <property type="entry name" value="Nitro_FeMo-Co"/>
    <property type="match status" value="1"/>
</dbReference>
<dbReference type="EMBL" id="OBDZ01000007">
    <property type="protein sequence ID" value="SNY22408.1"/>
    <property type="molecule type" value="Genomic_DNA"/>
</dbReference>
<protein>
    <submittedName>
        <fullName evidence="2">Predicted Fe-Mo cluster-binding protein, NifX family</fullName>
    </submittedName>
</protein>